<keyword evidence="3" id="KW-1185">Reference proteome</keyword>
<evidence type="ECO:0000256" key="1">
    <source>
        <dbReference type="SAM" id="MobiDB-lite"/>
    </source>
</evidence>
<evidence type="ECO:0000313" key="2">
    <source>
        <dbReference type="EMBL" id="RVT90435.1"/>
    </source>
</evidence>
<dbReference type="EMBL" id="SACN01000003">
    <property type="protein sequence ID" value="RVT90435.1"/>
    <property type="molecule type" value="Genomic_DNA"/>
</dbReference>
<evidence type="ECO:0000313" key="3">
    <source>
        <dbReference type="Proteomes" id="UP000282971"/>
    </source>
</evidence>
<organism evidence="2 3">
    <name type="scientific">Sphingomonas crocodyli</name>
    <dbReference type="NCBI Taxonomy" id="1979270"/>
    <lineage>
        <taxon>Bacteria</taxon>
        <taxon>Pseudomonadati</taxon>
        <taxon>Pseudomonadota</taxon>
        <taxon>Alphaproteobacteria</taxon>
        <taxon>Sphingomonadales</taxon>
        <taxon>Sphingomonadaceae</taxon>
        <taxon>Sphingomonas</taxon>
    </lineage>
</organism>
<feature type="region of interest" description="Disordered" evidence="1">
    <location>
        <begin position="47"/>
        <end position="94"/>
    </location>
</feature>
<dbReference type="OrthoDB" id="7573820at2"/>
<accession>A0A437LYJ7</accession>
<comment type="caution">
    <text evidence="2">The sequence shown here is derived from an EMBL/GenBank/DDBJ whole genome shotgun (WGS) entry which is preliminary data.</text>
</comment>
<reference evidence="2 3" key="1">
    <citation type="submission" date="2019-01" db="EMBL/GenBank/DDBJ databases">
        <authorList>
            <person name="Chen W.-M."/>
        </authorList>
    </citation>
    <scope>NUCLEOTIDE SEQUENCE [LARGE SCALE GENOMIC DNA]</scope>
    <source>
        <strain evidence="2 3">CCP-7</strain>
    </source>
</reference>
<proteinExistence type="predicted"/>
<dbReference type="Proteomes" id="UP000282971">
    <property type="component" value="Unassembled WGS sequence"/>
</dbReference>
<gene>
    <name evidence="2" type="ORF">EOD43_19450</name>
</gene>
<protein>
    <submittedName>
        <fullName evidence="2">Uncharacterized protein</fullName>
    </submittedName>
</protein>
<feature type="compositionally biased region" description="Acidic residues" evidence="1">
    <location>
        <begin position="63"/>
        <end position="72"/>
    </location>
</feature>
<dbReference type="AlphaFoldDB" id="A0A437LYJ7"/>
<name>A0A437LYJ7_9SPHN</name>
<sequence>MPGRVEWTPADLDLIQSLDKAGEPVAVISRRVGRAEHLVEAALPDVRKRPQKLPTPARREVDDWLGPDEEGEVLPPSGPVDDDHAAWVHGKPGT</sequence>
<dbReference type="RefSeq" id="WP_127745693.1">
    <property type="nucleotide sequence ID" value="NZ_SACN01000003.1"/>
</dbReference>